<evidence type="ECO:0000313" key="2">
    <source>
        <dbReference type="EMBL" id="MBB4613011.1"/>
    </source>
</evidence>
<reference evidence="2 3" key="1">
    <citation type="submission" date="2020-08" db="EMBL/GenBank/DDBJ databases">
        <title>Genomic Encyclopedia of Type Strains, Phase IV (KMG-IV): sequencing the most valuable type-strain genomes for metagenomic binning, comparative biology and taxonomic classification.</title>
        <authorList>
            <person name="Goeker M."/>
        </authorList>
    </citation>
    <scope>NUCLEOTIDE SEQUENCE [LARGE SCALE GENOMIC DNA]</scope>
    <source>
        <strain evidence="2 3">DSM 17507</strain>
    </source>
</reference>
<dbReference type="AlphaFoldDB" id="A0A7W7A9Y7"/>
<dbReference type="Proteomes" id="UP000538566">
    <property type="component" value="Unassembled WGS sequence"/>
</dbReference>
<name>A0A7W7A9Y7_9SPHN</name>
<evidence type="ECO:0000256" key="1">
    <source>
        <dbReference type="SAM" id="SignalP"/>
    </source>
</evidence>
<comment type="caution">
    <text evidence="2">The sequence shown here is derived from an EMBL/GenBank/DDBJ whole genome shotgun (WGS) entry which is preliminary data.</text>
</comment>
<proteinExistence type="predicted"/>
<accession>A0A7W7A9Y7</accession>
<sequence length="89" mass="8859">MTSIKTSFALAANAAIVAAAIAALPAPVLAAKAKAEVVHCYGVNTCKGTSDCATASNQCKGQNSCKGQGFKALTEKQCAAQGGSLTEPK</sequence>
<feature type="signal peptide" evidence="1">
    <location>
        <begin position="1"/>
        <end position="30"/>
    </location>
</feature>
<keyword evidence="1" id="KW-0732">Signal</keyword>
<dbReference type="OrthoDB" id="5616300at2"/>
<protein>
    <submittedName>
        <fullName evidence="2">Putative membrane protein</fullName>
    </submittedName>
</protein>
<dbReference type="RefSeq" id="WP_144905151.1">
    <property type="nucleotide sequence ID" value="NZ_JACHOA010000002.1"/>
</dbReference>
<evidence type="ECO:0000313" key="3">
    <source>
        <dbReference type="Proteomes" id="UP000538566"/>
    </source>
</evidence>
<gene>
    <name evidence="2" type="ORF">GGR37_001270</name>
</gene>
<organism evidence="2 3">
    <name type="scientific">Novosphingobium taihuense</name>
    <dbReference type="NCBI Taxonomy" id="260085"/>
    <lineage>
        <taxon>Bacteria</taxon>
        <taxon>Pseudomonadati</taxon>
        <taxon>Pseudomonadota</taxon>
        <taxon>Alphaproteobacteria</taxon>
        <taxon>Sphingomonadales</taxon>
        <taxon>Sphingomonadaceae</taxon>
        <taxon>Novosphingobium</taxon>
    </lineage>
</organism>
<dbReference type="EMBL" id="JACHOA010000002">
    <property type="protein sequence ID" value="MBB4613011.1"/>
    <property type="molecule type" value="Genomic_DNA"/>
</dbReference>
<keyword evidence="3" id="KW-1185">Reference proteome</keyword>
<feature type="chain" id="PRO_5030775208" evidence="1">
    <location>
        <begin position="31"/>
        <end position="89"/>
    </location>
</feature>